<dbReference type="Gene3D" id="1.10.340.70">
    <property type="match status" value="1"/>
</dbReference>
<feature type="domain" description="Integrase zinc-binding" evidence="1">
    <location>
        <begin position="43"/>
        <end position="76"/>
    </location>
</feature>
<comment type="caution">
    <text evidence="2">The sequence shown here is derived from an EMBL/GenBank/DDBJ whole genome shotgun (WGS) entry which is preliminary data.</text>
</comment>
<keyword evidence="3" id="KW-1185">Reference proteome</keyword>
<evidence type="ECO:0000313" key="2">
    <source>
        <dbReference type="EMBL" id="KAJ8885572.1"/>
    </source>
</evidence>
<accession>A0ABQ9HML1</accession>
<sequence>MAGRRCQALVTKMKSGQGKNFMIVFYIPYRKAMQENRPVGIVKPQANNRKEFFWLDMDKHIANYVNSCKECQLAKQPHNSKVGMHLIVKMPKLMDCLSKFVIILPLRDMKATNIVKVLSAQV</sequence>
<name>A0ABQ9HML1_9NEOP</name>
<protein>
    <recommendedName>
        <fullName evidence="1">Integrase zinc-binding domain-containing protein</fullName>
    </recommendedName>
</protein>
<proteinExistence type="predicted"/>
<evidence type="ECO:0000313" key="3">
    <source>
        <dbReference type="Proteomes" id="UP001159363"/>
    </source>
</evidence>
<dbReference type="EMBL" id="JARBHB010000004">
    <property type="protein sequence ID" value="KAJ8885572.1"/>
    <property type="molecule type" value="Genomic_DNA"/>
</dbReference>
<dbReference type="InterPro" id="IPR041588">
    <property type="entry name" value="Integrase_H2C2"/>
</dbReference>
<dbReference type="Proteomes" id="UP001159363">
    <property type="component" value="Chromosome X"/>
</dbReference>
<organism evidence="2 3">
    <name type="scientific">Dryococelus australis</name>
    <dbReference type="NCBI Taxonomy" id="614101"/>
    <lineage>
        <taxon>Eukaryota</taxon>
        <taxon>Metazoa</taxon>
        <taxon>Ecdysozoa</taxon>
        <taxon>Arthropoda</taxon>
        <taxon>Hexapoda</taxon>
        <taxon>Insecta</taxon>
        <taxon>Pterygota</taxon>
        <taxon>Neoptera</taxon>
        <taxon>Polyneoptera</taxon>
        <taxon>Phasmatodea</taxon>
        <taxon>Verophasmatodea</taxon>
        <taxon>Anareolatae</taxon>
        <taxon>Phasmatidae</taxon>
        <taxon>Eurycanthinae</taxon>
        <taxon>Dryococelus</taxon>
    </lineage>
</organism>
<evidence type="ECO:0000259" key="1">
    <source>
        <dbReference type="Pfam" id="PF17921"/>
    </source>
</evidence>
<dbReference type="Pfam" id="PF17921">
    <property type="entry name" value="Integrase_H2C2"/>
    <property type="match status" value="1"/>
</dbReference>
<reference evidence="2 3" key="1">
    <citation type="submission" date="2023-02" db="EMBL/GenBank/DDBJ databases">
        <title>LHISI_Scaffold_Assembly.</title>
        <authorList>
            <person name="Stuart O.P."/>
            <person name="Cleave R."/>
            <person name="Magrath M.J.L."/>
            <person name="Mikheyev A.S."/>
        </authorList>
    </citation>
    <scope>NUCLEOTIDE SEQUENCE [LARGE SCALE GENOMIC DNA]</scope>
    <source>
        <strain evidence="2">Daus_M_001</strain>
        <tissue evidence="2">Leg muscle</tissue>
    </source>
</reference>
<gene>
    <name evidence="2" type="ORF">PR048_011770</name>
</gene>